<evidence type="ECO:0000256" key="1">
    <source>
        <dbReference type="ARBA" id="ARBA00022729"/>
    </source>
</evidence>
<name>A0A7S3ZJ45_9STRA</name>
<dbReference type="InterPro" id="IPR029058">
    <property type="entry name" value="AB_hydrolase_fold"/>
</dbReference>
<keyword evidence="1" id="KW-0732">Signal</keyword>
<keyword evidence="4" id="KW-1185">Reference proteome</keyword>
<evidence type="ECO:0000313" key="4">
    <source>
        <dbReference type="Proteomes" id="UP000789595"/>
    </source>
</evidence>
<dbReference type="AlphaFoldDB" id="A0A7S3ZJ45"/>
<sequence length="869" mass="92075">MLIAALLLQFCSASSVPPIVLHNKQIFLGSYDILGPFVCGKDEVEGSPFDNATALAAAAPHLSHPLPSELANGGVINEWQTVRKGTDGSARVSFDAIDWNALYRAGGQEILEWQALVVARFETRAPGAIRCRCEGVAAYRVDGALAAGDIYGRYIPSLASTHELDAGVHEIRMRLRAKHVGSVRCSVWRSSKAYARSLAVPDWVVGDASPFGGLLSVEVWRPAWMRRVTLASDGTFAITALDDDTSIPPATVTALRASLSQRSDRKCAAAGEQISVPITVEADGERIATADVSIECRAPTSSALMAFLDGDGSVQTAAVVRPPASCGPDAPFRVLVALHGTGVSARSSADSYKFKPRGSSDDVDYTFGVPGACAFLLAPSRHGAHNWEGVGLRHALKALDALTAWRGAGLPQIVVAGHSMGGHGAGLLAAALGSGAKGVAINAGWPRKEVYGDSNTRYLHDQGAHLIEPALRGVLDATLAGSAVDAVASNLCCMRSLLRVGAVDEAVPPYHVGRIARLLEGCSSEYEEVPSKGHWWWDTAVANDGGTVNDERLRKFFAEAFSSQDDCPIGYEHVTTNVDAVLGSCGFRVEQQVVPFRTSRVALIADRSLRTQNVRRLAVEAGHFDTVDGDAIADTTTRICRSSDAAWVPCEATGRGPGSSGPMRQVVESAFRVVYEPGALGLATYLANQFHLTGHARAPISGEEFSWDAARDKGENLVLVGGDSDAAQRALNETAAPLGLRQDGMSVGDCYFSGDLGVASLLPLRDGRLALLLAATSDEALDTTIELLATPTIPPMARQPFSNALPDVVVLDARQARRFGPGGFRLAGFWDHDWSFAHQASYAEECRRVAEECAAGLGSTGGDTQMCHS</sequence>
<proteinExistence type="predicted"/>
<dbReference type="OrthoDB" id="449091at2759"/>
<accession>A0A7S3ZJ45</accession>
<gene>
    <name evidence="2" type="ORF">PCAL00307_LOCUS1</name>
    <name evidence="3" type="ORF">PECAL_2P32530</name>
</gene>
<organism evidence="2">
    <name type="scientific">Pelagomonas calceolata</name>
    <dbReference type="NCBI Taxonomy" id="35677"/>
    <lineage>
        <taxon>Eukaryota</taxon>
        <taxon>Sar</taxon>
        <taxon>Stramenopiles</taxon>
        <taxon>Ochrophyta</taxon>
        <taxon>Pelagophyceae</taxon>
        <taxon>Pelagomonadales</taxon>
        <taxon>Pelagomonadaceae</taxon>
        <taxon>Pelagomonas</taxon>
    </lineage>
</organism>
<evidence type="ECO:0000313" key="2">
    <source>
        <dbReference type="EMBL" id="CAE0684567.1"/>
    </source>
</evidence>
<evidence type="ECO:0008006" key="5">
    <source>
        <dbReference type="Google" id="ProtNLM"/>
    </source>
</evidence>
<dbReference type="EMBL" id="CAKKNE010000002">
    <property type="protein sequence ID" value="CAH0370102.1"/>
    <property type="molecule type" value="Genomic_DNA"/>
</dbReference>
<dbReference type="PANTHER" id="PTHR43037:SF4">
    <property type="entry name" value="PEPTIDASE S9 PROLYL OLIGOPEPTIDASE CATALYTIC DOMAIN-CONTAINING PROTEIN"/>
    <property type="match status" value="1"/>
</dbReference>
<dbReference type="SUPFAM" id="SSF53474">
    <property type="entry name" value="alpha/beta-Hydrolases"/>
    <property type="match status" value="1"/>
</dbReference>
<dbReference type="InterPro" id="IPR050955">
    <property type="entry name" value="Plant_Biomass_Hydrol_Est"/>
</dbReference>
<dbReference type="PANTHER" id="PTHR43037">
    <property type="entry name" value="UNNAMED PRODUCT-RELATED"/>
    <property type="match status" value="1"/>
</dbReference>
<dbReference type="EMBL" id="HBIW01000001">
    <property type="protein sequence ID" value="CAE0684567.1"/>
    <property type="molecule type" value="Transcribed_RNA"/>
</dbReference>
<reference evidence="2" key="1">
    <citation type="submission" date="2021-01" db="EMBL/GenBank/DDBJ databases">
        <authorList>
            <person name="Corre E."/>
            <person name="Pelletier E."/>
            <person name="Niang G."/>
            <person name="Scheremetjew M."/>
            <person name="Finn R."/>
            <person name="Kale V."/>
            <person name="Holt S."/>
            <person name="Cochrane G."/>
            <person name="Meng A."/>
            <person name="Brown T."/>
            <person name="Cohen L."/>
        </authorList>
    </citation>
    <scope>NUCLEOTIDE SEQUENCE</scope>
    <source>
        <strain evidence="2">CCMP1756</strain>
    </source>
</reference>
<evidence type="ECO:0000313" key="3">
    <source>
        <dbReference type="EMBL" id="CAH0370102.1"/>
    </source>
</evidence>
<reference evidence="3" key="2">
    <citation type="submission" date="2021-11" db="EMBL/GenBank/DDBJ databases">
        <authorList>
            <consortium name="Genoscope - CEA"/>
            <person name="William W."/>
        </authorList>
    </citation>
    <scope>NUCLEOTIDE SEQUENCE</scope>
</reference>
<protein>
    <recommendedName>
        <fullName evidence="5">Peptidase S9 prolyl oligopeptidase catalytic domain-containing protein</fullName>
    </recommendedName>
</protein>
<dbReference type="Gene3D" id="3.40.50.1820">
    <property type="entry name" value="alpha/beta hydrolase"/>
    <property type="match status" value="1"/>
</dbReference>
<dbReference type="Proteomes" id="UP000789595">
    <property type="component" value="Unassembled WGS sequence"/>
</dbReference>